<organism evidence="1 2">
    <name type="scientific">Alteromonas confluentis</name>
    <dbReference type="NCBI Taxonomy" id="1656094"/>
    <lineage>
        <taxon>Bacteria</taxon>
        <taxon>Pseudomonadati</taxon>
        <taxon>Pseudomonadota</taxon>
        <taxon>Gammaproteobacteria</taxon>
        <taxon>Alteromonadales</taxon>
        <taxon>Alteromonadaceae</taxon>
        <taxon>Alteromonas/Salinimonas group</taxon>
        <taxon>Alteromonas</taxon>
    </lineage>
</organism>
<gene>
    <name evidence="1" type="ORF">BFC18_19925</name>
</gene>
<sequence>MANPSAQSIQTLSEFLLHAGTNFQLFDLGRGVHAMDTQMFLDLENGMLPCPRPRQQHAWFAIVFWSGKPVKQHYVWFVKFPVDERGLLVVAARNHFLQIIVDALGSSLSEDGQDELPDNPYSFVPPQSQMAIFNALTRRLLHLPDSVGTDKVEQYVKAPAISDWRELSVQAVADFAVKLEAPTLAKTVADNLKLYQQDFLKTLFESAEPVTLDNALNNAIADFCQARIDSEPAVGLAALRALSSETPEPQTKTLLANLLAKDSADIHLLSVIAGRLYSQLDESLLVAFFERAAFIDDKEAMQGQLFAGFFSDLVQLPILRLQVLSMLRSPDRSEILAVAFGRLFNQAQKQ</sequence>
<name>A0A1E7Z679_9ALTE</name>
<dbReference type="Pfam" id="PF12069">
    <property type="entry name" value="DUF3549"/>
    <property type="match status" value="1"/>
</dbReference>
<dbReference type="AlphaFoldDB" id="A0A1E7Z679"/>
<reference evidence="1 2" key="1">
    <citation type="submission" date="2016-08" db="EMBL/GenBank/DDBJ databases">
        <authorList>
            <person name="Seilhamer J.J."/>
        </authorList>
    </citation>
    <scope>NUCLEOTIDE SEQUENCE [LARGE SCALE GENOMIC DNA]</scope>
    <source>
        <strain evidence="1 2">KCTC 42603</strain>
    </source>
</reference>
<keyword evidence="2" id="KW-1185">Reference proteome</keyword>
<protein>
    <recommendedName>
        <fullName evidence="3">DUF3549 domain-containing protein</fullName>
    </recommendedName>
</protein>
<dbReference type="InterPro" id="IPR021936">
    <property type="entry name" value="DUF3549"/>
</dbReference>
<evidence type="ECO:0000313" key="1">
    <source>
        <dbReference type="EMBL" id="OFC69010.1"/>
    </source>
</evidence>
<dbReference type="STRING" id="1656094.BFC18_19925"/>
<comment type="caution">
    <text evidence="1">The sequence shown here is derived from an EMBL/GenBank/DDBJ whole genome shotgun (WGS) entry which is preliminary data.</text>
</comment>
<proteinExistence type="predicted"/>
<dbReference type="RefSeq" id="WP_070127134.1">
    <property type="nucleotide sequence ID" value="NZ_MDHN01000041.1"/>
</dbReference>
<dbReference type="OrthoDB" id="5597089at2"/>
<dbReference type="EMBL" id="MDHN01000041">
    <property type="protein sequence ID" value="OFC69010.1"/>
    <property type="molecule type" value="Genomic_DNA"/>
</dbReference>
<dbReference type="Proteomes" id="UP000175691">
    <property type="component" value="Unassembled WGS sequence"/>
</dbReference>
<evidence type="ECO:0008006" key="3">
    <source>
        <dbReference type="Google" id="ProtNLM"/>
    </source>
</evidence>
<accession>A0A1E7Z679</accession>
<evidence type="ECO:0000313" key="2">
    <source>
        <dbReference type="Proteomes" id="UP000175691"/>
    </source>
</evidence>